<dbReference type="KEGG" id="ola:101167055"/>
<evidence type="ECO:0000256" key="1">
    <source>
        <dbReference type="ARBA" id="ARBA00022737"/>
    </source>
</evidence>
<dbReference type="Pfam" id="PF14295">
    <property type="entry name" value="PAN_4"/>
    <property type="match status" value="2"/>
</dbReference>
<reference evidence="5 6" key="1">
    <citation type="journal article" date="2007" name="Nature">
        <title>The medaka draft genome and insights into vertebrate genome evolution.</title>
        <authorList>
            <person name="Kasahara M."/>
            <person name="Naruse K."/>
            <person name="Sasaki S."/>
            <person name="Nakatani Y."/>
            <person name="Qu W."/>
            <person name="Ahsan B."/>
            <person name="Yamada T."/>
            <person name="Nagayasu Y."/>
            <person name="Doi K."/>
            <person name="Kasai Y."/>
            <person name="Jindo T."/>
            <person name="Kobayashi D."/>
            <person name="Shimada A."/>
            <person name="Toyoda A."/>
            <person name="Kuroki Y."/>
            <person name="Fujiyama A."/>
            <person name="Sasaki T."/>
            <person name="Shimizu A."/>
            <person name="Asakawa S."/>
            <person name="Shimizu N."/>
            <person name="Hashimoto S."/>
            <person name="Yang J."/>
            <person name="Lee Y."/>
            <person name="Matsushima K."/>
            <person name="Sugano S."/>
            <person name="Sakaizumi M."/>
            <person name="Narita T."/>
            <person name="Ohishi K."/>
            <person name="Haga S."/>
            <person name="Ohta F."/>
            <person name="Nomoto H."/>
            <person name="Nogata K."/>
            <person name="Morishita T."/>
            <person name="Endo T."/>
            <person name="Shin-I T."/>
            <person name="Takeda H."/>
            <person name="Morishita S."/>
            <person name="Kohara Y."/>
        </authorList>
    </citation>
    <scope>NUCLEOTIDE SEQUENCE [LARGE SCALE GENOMIC DNA]</scope>
    <source>
        <strain evidence="5 6">Hd-rR</strain>
    </source>
</reference>
<feature type="signal peptide" evidence="3">
    <location>
        <begin position="1"/>
        <end position="21"/>
    </location>
</feature>
<feature type="domain" description="Apple" evidence="4">
    <location>
        <begin position="22"/>
        <end position="105"/>
    </location>
</feature>
<dbReference type="PRINTS" id="PR00005">
    <property type="entry name" value="APPLEDOMAIN"/>
</dbReference>
<dbReference type="Proteomes" id="UP000001038">
    <property type="component" value="Chromosome 11"/>
</dbReference>
<organism evidence="5 6">
    <name type="scientific">Oryzias latipes</name>
    <name type="common">Japanese rice fish</name>
    <name type="synonym">Japanese killifish</name>
    <dbReference type="NCBI Taxonomy" id="8090"/>
    <lineage>
        <taxon>Eukaryota</taxon>
        <taxon>Metazoa</taxon>
        <taxon>Chordata</taxon>
        <taxon>Craniata</taxon>
        <taxon>Vertebrata</taxon>
        <taxon>Euteleostomi</taxon>
        <taxon>Actinopterygii</taxon>
        <taxon>Neopterygii</taxon>
        <taxon>Teleostei</taxon>
        <taxon>Neoteleostei</taxon>
        <taxon>Acanthomorphata</taxon>
        <taxon>Ovalentaria</taxon>
        <taxon>Atherinomorphae</taxon>
        <taxon>Beloniformes</taxon>
        <taxon>Adrianichthyidae</taxon>
        <taxon>Oryziinae</taxon>
        <taxon>Oryzias</taxon>
    </lineage>
</organism>
<evidence type="ECO:0000313" key="5">
    <source>
        <dbReference type="Ensembl" id="ENSORLP00000017105.1"/>
    </source>
</evidence>
<dbReference type="GO" id="GO:0005576">
    <property type="term" value="C:extracellular region"/>
    <property type="evidence" value="ECO:0007669"/>
    <property type="project" value="InterPro"/>
</dbReference>
<proteinExistence type="predicted"/>
<dbReference type="Pfam" id="PF00024">
    <property type="entry name" value="PAN_1"/>
    <property type="match status" value="2"/>
</dbReference>
<dbReference type="CDD" id="cd01100">
    <property type="entry name" value="APPLE_Factor_XI_like"/>
    <property type="match status" value="4"/>
</dbReference>
<dbReference type="SMART" id="SM00223">
    <property type="entry name" value="APPLE"/>
    <property type="match status" value="4"/>
</dbReference>
<keyword evidence="3" id="KW-0732">Signal</keyword>
<dbReference type="RefSeq" id="XP_004074442.1">
    <property type="nucleotide sequence ID" value="XM_004074394.4"/>
</dbReference>
<dbReference type="SMART" id="SM00473">
    <property type="entry name" value="PAN_AP"/>
    <property type="match status" value="3"/>
</dbReference>
<dbReference type="Bgee" id="ENSORLG00000013639">
    <property type="expression patterns" value="Expressed in liver and 5 other cell types or tissues"/>
</dbReference>
<dbReference type="GeneTree" id="ENSGT00940000158569"/>
<protein>
    <recommendedName>
        <fullName evidence="4">Apple domain-containing protein</fullName>
    </recommendedName>
</protein>
<gene>
    <name evidence="5" type="primary">LOC101167055</name>
</gene>
<name>H2MEU2_ORYLA</name>
<reference evidence="5" key="2">
    <citation type="submission" date="2025-08" db="UniProtKB">
        <authorList>
            <consortium name="Ensembl"/>
        </authorList>
    </citation>
    <scope>IDENTIFICATION</scope>
    <source>
        <strain evidence="5">Hd-rR</strain>
    </source>
</reference>
<dbReference type="SUPFAM" id="SSF57414">
    <property type="entry name" value="Hairpin loop containing domain-like"/>
    <property type="match status" value="2"/>
</dbReference>
<dbReference type="GO" id="GO:0006508">
    <property type="term" value="P:proteolysis"/>
    <property type="evidence" value="ECO:0007669"/>
    <property type="project" value="InterPro"/>
</dbReference>
<dbReference type="InParanoid" id="H2MEU2"/>
<evidence type="ECO:0000313" key="6">
    <source>
        <dbReference type="Proteomes" id="UP000001038"/>
    </source>
</evidence>
<dbReference type="AlphaFoldDB" id="H2MEU2"/>
<evidence type="ECO:0000259" key="4">
    <source>
        <dbReference type="PROSITE" id="PS50948"/>
    </source>
</evidence>
<keyword evidence="1" id="KW-0677">Repeat</keyword>
<feature type="chain" id="PRO_5003565793" description="Apple domain-containing protein" evidence="3">
    <location>
        <begin position="22"/>
        <end position="378"/>
    </location>
</feature>
<accession>H2MEU2</accession>
<keyword evidence="2" id="KW-1015">Disulfide bond</keyword>
<dbReference type="PANTHER" id="PTHR33946:SF4">
    <property type="entry name" value="COAGULATION FACTOR XI"/>
    <property type="match status" value="1"/>
</dbReference>
<dbReference type="STRING" id="8090.ENSORLP00000017105"/>
<dbReference type="PROSITE" id="PS50948">
    <property type="entry name" value="PAN"/>
    <property type="match status" value="3"/>
</dbReference>
<dbReference type="PANTHER" id="PTHR33946">
    <property type="match status" value="1"/>
</dbReference>
<evidence type="ECO:0000256" key="2">
    <source>
        <dbReference type="ARBA" id="ARBA00023157"/>
    </source>
</evidence>
<feature type="domain" description="Apple" evidence="4">
    <location>
        <begin position="204"/>
        <end position="278"/>
    </location>
</feature>
<dbReference type="InterPro" id="IPR000177">
    <property type="entry name" value="Apple"/>
</dbReference>
<sequence>MIGGLLCVSLLCLSSFAITEGCNRQLLQNVDFPGSDIKTFYSPDVEHCQLLCTQQPSCHFFTFHQANWTKDDRTFKCFLKSASSGQPNSQTPLQGVTSGFSLKSCNPSPQPCLSQVYENVDFVGADYTSFFTADHEDCQKACTQDPSCQFFTYVKQDPKQKNVRYKCFLKYSWNIPRTSSVEKKVGVVSGFSQTPTGNPSQTACQNKFLPNTDIPGSDFQTLKAASAEHCQALCSAHPQCTYFTFGSLDFKCHLKNNKHHLETKAKEGATSGMPARFCQFTNWLRTAYEGIDFPGSEIRFELKDNADQCQRLCSGDPTCQFYTYVKDNSPESAARRRCYLKGVITMPAPPKVVKVTNVVSGFSTRNCAATGPNRVSCV</sequence>
<dbReference type="InterPro" id="IPR003609">
    <property type="entry name" value="Pan_app"/>
</dbReference>
<dbReference type="GeneID" id="101167055"/>
<feature type="domain" description="Apple" evidence="4">
    <location>
        <begin position="112"/>
        <end position="185"/>
    </location>
</feature>
<reference evidence="5" key="3">
    <citation type="submission" date="2025-09" db="UniProtKB">
        <authorList>
            <consortium name="Ensembl"/>
        </authorList>
    </citation>
    <scope>IDENTIFICATION</scope>
    <source>
        <strain evidence="5">Hd-rR</strain>
    </source>
</reference>
<dbReference type="HOGENOM" id="CLU_063476_0_0_1"/>
<keyword evidence="6" id="KW-1185">Reference proteome</keyword>
<dbReference type="Ensembl" id="ENSORLT00000017106.2">
    <property type="protein sequence ID" value="ENSORLP00000017105.1"/>
    <property type="gene ID" value="ENSORLG00000013639.2"/>
</dbReference>
<dbReference type="OrthoDB" id="9448935at2759"/>
<dbReference type="Gene3D" id="3.50.4.10">
    <property type="entry name" value="Hepatocyte Growth Factor"/>
    <property type="match status" value="4"/>
</dbReference>
<evidence type="ECO:0000256" key="3">
    <source>
        <dbReference type="SAM" id="SignalP"/>
    </source>
</evidence>